<feature type="signal peptide" evidence="2">
    <location>
        <begin position="1"/>
        <end position="25"/>
    </location>
</feature>
<feature type="chain" id="PRO_5004168595" evidence="2">
    <location>
        <begin position="26"/>
        <end position="580"/>
    </location>
</feature>
<evidence type="ECO:0000313" key="5">
    <source>
        <dbReference type="Proteomes" id="UP000001964"/>
    </source>
</evidence>
<dbReference type="Pfam" id="PF02129">
    <property type="entry name" value="Peptidase_S15"/>
    <property type="match status" value="1"/>
</dbReference>
<dbReference type="PROSITE" id="PS00708">
    <property type="entry name" value="PRO_ENDOPEP_SER"/>
    <property type="match status" value="1"/>
</dbReference>
<reference evidence="4 5" key="1">
    <citation type="submission" date="2006-08" db="EMBL/GenBank/DDBJ databases">
        <title>Complete sequence of Maricaulis maris MCS10.</title>
        <authorList>
            <consortium name="US DOE Joint Genome Institute"/>
            <person name="Copeland A."/>
            <person name="Lucas S."/>
            <person name="Lapidus A."/>
            <person name="Barry K."/>
            <person name="Detter J.C."/>
            <person name="Glavina del Rio T."/>
            <person name="Hammon N."/>
            <person name="Israni S."/>
            <person name="Dalin E."/>
            <person name="Tice H."/>
            <person name="Pitluck S."/>
            <person name="Saunders E."/>
            <person name="Brettin T."/>
            <person name="Bruce D."/>
            <person name="Han C."/>
            <person name="Tapia R."/>
            <person name="Gilna P."/>
            <person name="Schmutz J."/>
            <person name="Larimer F."/>
            <person name="Land M."/>
            <person name="Hauser L."/>
            <person name="Kyrpides N."/>
            <person name="Mikhailova N."/>
            <person name="Viollier P."/>
            <person name="Stephens C."/>
            <person name="Richardson P."/>
        </authorList>
    </citation>
    <scope>NUCLEOTIDE SEQUENCE [LARGE SCALE GENOMIC DNA]</scope>
    <source>
        <strain evidence="4 5">MCS10</strain>
    </source>
</reference>
<dbReference type="KEGG" id="mmr:Mmar10_1592"/>
<sequence precursor="true">MPIIRTFSAWLTGLLLALVTTLAQASADDSPNAPPSGDWLGILSTPGGELRLLITATEQPDGSHRGELESLDQAPGQKIPINEFAIDSDTMRFAITAMGASYSGEWNDQTQRYEGEFSQGMTLPLAFARPEAVEVTVIDGMDGVWEGMLTRGETELAFTLNIETGEDGTQVTLDSVTQAAYGIPVTDVTRDGDAVGFRIPAANVTYRGELNAQGDRLTGQWIRPGFPEAEVIFQRTAEIVTGPNRPQEPVGPFPYRVEPVRFDNPEAEGVTLAGTLTLPAGDGPFPAAILISGSGPQDRDETVWTHRPFAVLADHLTRNGIAVLRYDDRGFAESTGDFASSTSMDFASDTEAALAWLRARPEIDASAIGLIGHSEGGLIAPVVAADNDAVAFLVLLAGPGTTGEQIILDQSLAAARAGGRSPEELDVLARLIPQITGTVSAAADEEAARSALNALFTDETLALLGAAPAQRELLIGQNVRAWQRTFLRHDPADFLPRVDQPVLAVNGSLDLQVLPGPNLAGLEAGLSGNPDVTVMELEGLNHMFQTAQTGTIAEYAEIEETFAPHALDLISDWIAARFGN</sequence>
<dbReference type="GO" id="GO:0052689">
    <property type="term" value="F:carboxylic ester hydrolase activity"/>
    <property type="evidence" value="ECO:0007669"/>
    <property type="project" value="TreeGrafter"/>
</dbReference>
<dbReference type="eggNOG" id="COG1073">
    <property type="taxonomic scope" value="Bacteria"/>
</dbReference>
<dbReference type="InterPro" id="IPR029058">
    <property type="entry name" value="AB_hydrolase_fold"/>
</dbReference>
<dbReference type="Proteomes" id="UP000001964">
    <property type="component" value="Chromosome"/>
</dbReference>
<protein>
    <submittedName>
        <fullName evidence="4">Peptidase S15</fullName>
    </submittedName>
</protein>
<dbReference type="GO" id="GO:0006508">
    <property type="term" value="P:proteolysis"/>
    <property type="evidence" value="ECO:0007669"/>
    <property type="project" value="InterPro"/>
</dbReference>
<dbReference type="PANTHER" id="PTHR43265">
    <property type="entry name" value="ESTERASE ESTD"/>
    <property type="match status" value="1"/>
</dbReference>
<evidence type="ECO:0000259" key="3">
    <source>
        <dbReference type="Pfam" id="PF02129"/>
    </source>
</evidence>
<dbReference type="PANTHER" id="PTHR43265:SF1">
    <property type="entry name" value="ESTERASE ESTD"/>
    <property type="match status" value="1"/>
</dbReference>
<keyword evidence="5" id="KW-1185">Reference proteome</keyword>
<dbReference type="InterPro" id="IPR002471">
    <property type="entry name" value="Pept_S9_AS"/>
</dbReference>
<keyword evidence="2" id="KW-0732">Signal</keyword>
<dbReference type="OrthoDB" id="9809549at2"/>
<gene>
    <name evidence="4" type="ordered locus">Mmar10_1592</name>
</gene>
<dbReference type="Gene3D" id="3.40.50.1820">
    <property type="entry name" value="alpha/beta hydrolase"/>
    <property type="match status" value="1"/>
</dbReference>
<dbReference type="InterPro" id="IPR053145">
    <property type="entry name" value="AB_hydrolase_Est10"/>
</dbReference>
<dbReference type="GO" id="GO:0004252">
    <property type="term" value="F:serine-type endopeptidase activity"/>
    <property type="evidence" value="ECO:0007669"/>
    <property type="project" value="InterPro"/>
</dbReference>
<dbReference type="InterPro" id="IPR000383">
    <property type="entry name" value="Xaa-Pro-like_dom"/>
</dbReference>
<keyword evidence="1" id="KW-0378">Hydrolase</keyword>
<feature type="domain" description="Xaa-Pro dipeptidyl-peptidase-like" evidence="3">
    <location>
        <begin position="269"/>
        <end position="513"/>
    </location>
</feature>
<accession>Q0APA3</accession>
<dbReference type="EMBL" id="CP000449">
    <property type="protein sequence ID" value="ABI65884.1"/>
    <property type="molecule type" value="Genomic_DNA"/>
</dbReference>
<dbReference type="HOGENOM" id="CLU_033707_2_0_5"/>
<evidence type="ECO:0000256" key="1">
    <source>
        <dbReference type="ARBA" id="ARBA00022801"/>
    </source>
</evidence>
<dbReference type="SUPFAM" id="SSF53474">
    <property type="entry name" value="alpha/beta-Hydrolases"/>
    <property type="match status" value="1"/>
</dbReference>
<proteinExistence type="predicted"/>
<organism evidence="4 5">
    <name type="scientific">Maricaulis maris (strain MCS10)</name>
    <name type="common">Caulobacter maris</name>
    <dbReference type="NCBI Taxonomy" id="394221"/>
    <lineage>
        <taxon>Bacteria</taxon>
        <taxon>Pseudomonadati</taxon>
        <taxon>Pseudomonadota</taxon>
        <taxon>Alphaproteobacteria</taxon>
        <taxon>Maricaulales</taxon>
        <taxon>Maricaulaceae</taxon>
        <taxon>Maricaulis</taxon>
    </lineage>
</organism>
<dbReference type="AlphaFoldDB" id="Q0APA3"/>
<dbReference type="STRING" id="394221.Mmar10_1592"/>
<name>Q0APA3_MARMM</name>
<evidence type="ECO:0000313" key="4">
    <source>
        <dbReference type="EMBL" id="ABI65884.1"/>
    </source>
</evidence>
<evidence type="ECO:0000256" key="2">
    <source>
        <dbReference type="SAM" id="SignalP"/>
    </source>
</evidence>
<dbReference type="RefSeq" id="WP_011643531.1">
    <property type="nucleotide sequence ID" value="NC_008347.1"/>
</dbReference>